<accession>A0A7W9AIR9</accession>
<dbReference type="Gene3D" id="3.90.550.10">
    <property type="entry name" value="Spore Coat Polysaccharide Biosynthesis Protein SpsA, Chain A"/>
    <property type="match status" value="1"/>
</dbReference>
<dbReference type="AlphaFoldDB" id="A0A7W9AIR9"/>
<dbReference type="Pfam" id="PF00535">
    <property type="entry name" value="Glycos_transf_2"/>
    <property type="match status" value="1"/>
</dbReference>
<gene>
    <name evidence="2" type="ORF">FHS49_002248</name>
</gene>
<dbReference type="RefSeq" id="WP_184018379.1">
    <property type="nucleotide sequence ID" value="NZ_JACIJC010000003.1"/>
</dbReference>
<dbReference type="InterPro" id="IPR050834">
    <property type="entry name" value="Glycosyltransf_2"/>
</dbReference>
<name>A0A7W9AIR9_9SPHN</name>
<dbReference type="GO" id="GO:0016740">
    <property type="term" value="F:transferase activity"/>
    <property type="evidence" value="ECO:0007669"/>
    <property type="project" value="UniProtKB-KW"/>
</dbReference>
<dbReference type="EMBL" id="JACIJC010000003">
    <property type="protein sequence ID" value="MBB5686232.1"/>
    <property type="molecule type" value="Genomic_DNA"/>
</dbReference>
<sequence length="265" mass="29435">MGDPIATIRLAPGQPPQTGTFSPDLPTDGPLISCLMVTRGHVFPASFAIRCYQRQSYRDRELVIVCDRPDSAVAMLVARLDDPSIRLIETAPASLGELRNVSVAHARGALLCQWDDDDLYAPDRLAVQAAALKAHDVVAVFLERWLIWWPERRALAASGRRTWEGSMLARREAVPAYPAQALAEDQVTVERLCAIRPVLLIDRPHVYCYVVHGRNSYDEAHFETMMGWASNIAALDRYDADLKALSSDFPFADYEDARAARDSAA</sequence>
<dbReference type="InterPro" id="IPR029044">
    <property type="entry name" value="Nucleotide-diphossugar_trans"/>
</dbReference>
<evidence type="ECO:0000313" key="3">
    <source>
        <dbReference type="Proteomes" id="UP000549617"/>
    </source>
</evidence>
<dbReference type="SUPFAM" id="SSF53448">
    <property type="entry name" value="Nucleotide-diphospho-sugar transferases"/>
    <property type="match status" value="1"/>
</dbReference>
<protein>
    <submittedName>
        <fullName evidence="2">Glycosyltransferase involved in cell wall biosynthesis</fullName>
    </submittedName>
</protein>
<evidence type="ECO:0000259" key="1">
    <source>
        <dbReference type="Pfam" id="PF00535"/>
    </source>
</evidence>
<dbReference type="InterPro" id="IPR001173">
    <property type="entry name" value="Glyco_trans_2-like"/>
</dbReference>
<dbReference type="Proteomes" id="UP000549617">
    <property type="component" value="Unassembled WGS sequence"/>
</dbReference>
<proteinExistence type="predicted"/>
<dbReference type="CDD" id="cd00761">
    <property type="entry name" value="Glyco_tranf_GTA_type"/>
    <property type="match status" value="1"/>
</dbReference>
<keyword evidence="3" id="KW-1185">Reference proteome</keyword>
<feature type="domain" description="Glycosyltransferase 2-like" evidence="1">
    <location>
        <begin position="53"/>
        <end position="145"/>
    </location>
</feature>
<organism evidence="2 3">
    <name type="scientific">Sphingobium boeckii</name>
    <dbReference type="NCBI Taxonomy" id="1082345"/>
    <lineage>
        <taxon>Bacteria</taxon>
        <taxon>Pseudomonadati</taxon>
        <taxon>Pseudomonadota</taxon>
        <taxon>Alphaproteobacteria</taxon>
        <taxon>Sphingomonadales</taxon>
        <taxon>Sphingomonadaceae</taxon>
        <taxon>Sphingobium</taxon>
    </lineage>
</organism>
<dbReference type="PANTHER" id="PTHR43685:SF2">
    <property type="entry name" value="GLYCOSYLTRANSFERASE 2-LIKE DOMAIN-CONTAINING PROTEIN"/>
    <property type="match status" value="1"/>
</dbReference>
<dbReference type="PANTHER" id="PTHR43685">
    <property type="entry name" value="GLYCOSYLTRANSFERASE"/>
    <property type="match status" value="1"/>
</dbReference>
<evidence type="ECO:0000313" key="2">
    <source>
        <dbReference type="EMBL" id="MBB5686232.1"/>
    </source>
</evidence>
<reference evidence="2 3" key="1">
    <citation type="submission" date="2020-08" db="EMBL/GenBank/DDBJ databases">
        <title>Genomic Encyclopedia of Type Strains, Phase IV (KMG-IV): sequencing the most valuable type-strain genomes for metagenomic binning, comparative biology and taxonomic classification.</title>
        <authorList>
            <person name="Goeker M."/>
        </authorList>
    </citation>
    <scope>NUCLEOTIDE SEQUENCE [LARGE SCALE GENOMIC DNA]</scope>
    <source>
        <strain evidence="2 3">DSM 25079</strain>
    </source>
</reference>
<keyword evidence="2" id="KW-0808">Transferase</keyword>
<comment type="caution">
    <text evidence="2">The sequence shown here is derived from an EMBL/GenBank/DDBJ whole genome shotgun (WGS) entry which is preliminary data.</text>
</comment>